<dbReference type="InterPro" id="IPR018551">
    <property type="entry name" value="DUF2007"/>
</dbReference>
<keyword evidence="3" id="KW-1185">Reference proteome</keyword>
<gene>
    <name evidence="2" type="ORF">JR347_04970</name>
</gene>
<sequence>MAKWQKVFSTEMSYRAEIVKGVLEDFGIQSVILNKKDSSYNNFGALEVLVLPDDVIRSKQIIQNDIDFK</sequence>
<dbReference type="RefSeq" id="WP_205722945.1">
    <property type="nucleotide sequence ID" value="NZ_CP070608.1"/>
</dbReference>
<reference evidence="2" key="1">
    <citation type="submission" date="2021-02" db="EMBL/GenBank/DDBJ databases">
        <title>Fulvivirga sp. S481 isolated from sea water.</title>
        <authorList>
            <person name="Bae S.S."/>
            <person name="Baek K."/>
        </authorList>
    </citation>
    <scope>NUCLEOTIDE SEQUENCE</scope>
    <source>
        <strain evidence="2">S481</strain>
    </source>
</reference>
<evidence type="ECO:0000313" key="3">
    <source>
        <dbReference type="Proteomes" id="UP000662783"/>
    </source>
</evidence>
<dbReference type="KEGG" id="fuv:JR347_04970"/>
<dbReference type="AlphaFoldDB" id="A0A974WHF4"/>
<proteinExistence type="predicted"/>
<evidence type="ECO:0000259" key="1">
    <source>
        <dbReference type="Pfam" id="PF09413"/>
    </source>
</evidence>
<dbReference type="Pfam" id="PF09413">
    <property type="entry name" value="DUF2007"/>
    <property type="match status" value="1"/>
</dbReference>
<organism evidence="2 3">
    <name type="scientific">Fulvivirga lutea</name>
    <dbReference type="NCBI Taxonomy" id="2810512"/>
    <lineage>
        <taxon>Bacteria</taxon>
        <taxon>Pseudomonadati</taxon>
        <taxon>Bacteroidota</taxon>
        <taxon>Cytophagia</taxon>
        <taxon>Cytophagales</taxon>
        <taxon>Fulvivirgaceae</taxon>
        <taxon>Fulvivirga</taxon>
    </lineage>
</organism>
<evidence type="ECO:0000313" key="2">
    <source>
        <dbReference type="EMBL" id="QSE98431.1"/>
    </source>
</evidence>
<dbReference type="Proteomes" id="UP000662783">
    <property type="component" value="Chromosome"/>
</dbReference>
<name>A0A974WHF4_9BACT</name>
<dbReference type="EMBL" id="CP070608">
    <property type="protein sequence ID" value="QSE98431.1"/>
    <property type="molecule type" value="Genomic_DNA"/>
</dbReference>
<feature type="domain" description="DUF2007" evidence="1">
    <location>
        <begin position="4"/>
        <end position="64"/>
    </location>
</feature>
<accession>A0A974WHF4</accession>
<protein>
    <submittedName>
        <fullName evidence="2">DUF2007 domain-containing protein</fullName>
    </submittedName>
</protein>